<comment type="caution">
    <text evidence="9">The sequence shown here is derived from an EMBL/GenBank/DDBJ whole genome shotgun (WGS) entry which is preliminary data.</text>
</comment>
<feature type="transmembrane region" description="Helical" evidence="7">
    <location>
        <begin position="294"/>
        <end position="313"/>
    </location>
</feature>
<name>A0A815BQ87_ADIRI</name>
<evidence type="ECO:0000313" key="9">
    <source>
        <dbReference type="EMBL" id="CAF1273660.1"/>
    </source>
</evidence>
<dbReference type="InterPro" id="IPR007599">
    <property type="entry name" value="DER1"/>
</dbReference>
<dbReference type="AlphaFoldDB" id="A0A815BQ87"/>
<keyword evidence="6 7" id="KW-0472">Membrane</keyword>
<evidence type="ECO:0000256" key="2">
    <source>
        <dbReference type="ARBA" id="ARBA00008917"/>
    </source>
</evidence>
<evidence type="ECO:0000256" key="5">
    <source>
        <dbReference type="ARBA" id="ARBA00022989"/>
    </source>
</evidence>
<keyword evidence="3 7" id="KW-0812">Transmembrane</keyword>
<dbReference type="OrthoDB" id="19102at2759"/>
<dbReference type="GO" id="GO:0005789">
    <property type="term" value="C:endoplasmic reticulum membrane"/>
    <property type="evidence" value="ECO:0007669"/>
    <property type="project" value="UniProtKB-SubCell"/>
</dbReference>
<evidence type="ECO:0000256" key="7">
    <source>
        <dbReference type="RuleBase" id="RU363059"/>
    </source>
</evidence>
<sequence>MDIHRKHLSQLNPRFQQQQQKRTVITLSQPIQQPFVRPTILPSAPRPQPRQQTRSKPNQERANTAYIKHPDISSAQSNPPYITLANLTKILHVLQTNTKISDSEASIDTNTSATTTSKQRVQQHLQETAARWWKSIRSSDGQSTIVTSSAIPRSDIRHQDSRNPAPPPSSSSIATGNSKRPLVILSTTVNRNPSRSDDSESSTEIQSMTEVTKMIQPSHVSSKNLCISCFNMSVSNDLGLWYKSIPPITRIWFTAATAVPLSVRMGLLNEMNMLLFINPTIYHFQIWRLLTCVLYYRVGFNYLVNLFFIYQYSARLESSTFSGKPADYIFCLFFLWICNVLVGSLLSIFILTDALILSVIYIWCQLNKETVMSFWFGMQFKAMYMPWVILLFNWIVRGSFLVELCGIVVGHLYFFLAFKYPQDFGGARLLQTPSFLYRYFPNERSGVSGFGTAPIPRRQADADNNDANRGRQIFGGRGHVLGGN</sequence>
<feature type="region of interest" description="Disordered" evidence="8">
    <location>
        <begin position="187"/>
        <end position="206"/>
    </location>
</feature>
<dbReference type="Proteomes" id="UP000663852">
    <property type="component" value="Unassembled WGS sequence"/>
</dbReference>
<feature type="transmembrane region" description="Helical" evidence="7">
    <location>
        <begin position="400"/>
        <end position="418"/>
    </location>
</feature>
<evidence type="ECO:0000256" key="4">
    <source>
        <dbReference type="ARBA" id="ARBA00022824"/>
    </source>
</evidence>
<organism evidence="9 10">
    <name type="scientific">Adineta ricciae</name>
    <name type="common">Rotifer</name>
    <dbReference type="NCBI Taxonomy" id="249248"/>
    <lineage>
        <taxon>Eukaryota</taxon>
        <taxon>Metazoa</taxon>
        <taxon>Spiralia</taxon>
        <taxon>Gnathifera</taxon>
        <taxon>Rotifera</taxon>
        <taxon>Eurotatoria</taxon>
        <taxon>Bdelloidea</taxon>
        <taxon>Adinetida</taxon>
        <taxon>Adinetidae</taxon>
        <taxon>Adineta</taxon>
    </lineage>
</organism>
<dbReference type="EMBL" id="CAJNOJ010000195">
    <property type="protein sequence ID" value="CAF1273660.1"/>
    <property type="molecule type" value="Genomic_DNA"/>
</dbReference>
<dbReference type="PANTHER" id="PTHR11009">
    <property type="entry name" value="DER1-LIKE PROTEIN, DERLIN"/>
    <property type="match status" value="1"/>
</dbReference>
<evidence type="ECO:0000256" key="8">
    <source>
        <dbReference type="SAM" id="MobiDB-lite"/>
    </source>
</evidence>
<feature type="region of interest" description="Disordered" evidence="8">
    <location>
        <begin position="34"/>
        <end position="60"/>
    </location>
</feature>
<accession>A0A815BQ87</accession>
<comment type="subcellular location">
    <subcellularLocation>
        <location evidence="1 7">Endoplasmic reticulum membrane</location>
        <topology evidence="1 7">Multi-pass membrane protein</topology>
    </subcellularLocation>
</comment>
<protein>
    <recommendedName>
        <fullName evidence="7">Derlin</fullName>
    </recommendedName>
</protein>
<dbReference type="GO" id="GO:0006950">
    <property type="term" value="P:response to stress"/>
    <property type="evidence" value="ECO:0007669"/>
    <property type="project" value="UniProtKB-ARBA"/>
</dbReference>
<comment type="similarity">
    <text evidence="2 7">Belongs to the derlin family.</text>
</comment>
<evidence type="ECO:0000256" key="3">
    <source>
        <dbReference type="ARBA" id="ARBA00022692"/>
    </source>
</evidence>
<dbReference type="Pfam" id="PF04511">
    <property type="entry name" value="DER1"/>
    <property type="match status" value="1"/>
</dbReference>
<evidence type="ECO:0000313" key="10">
    <source>
        <dbReference type="Proteomes" id="UP000663852"/>
    </source>
</evidence>
<evidence type="ECO:0000256" key="1">
    <source>
        <dbReference type="ARBA" id="ARBA00004477"/>
    </source>
</evidence>
<keyword evidence="5 7" id="KW-1133">Transmembrane helix</keyword>
<comment type="function">
    <text evidence="7">May be involved in the degradation of misfolded endoplasmic reticulum (ER) luminal proteins.</text>
</comment>
<dbReference type="SUPFAM" id="SSF144091">
    <property type="entry name" value="Rhomboid-like"/>
    <property type="match status" value="1"/>
</dbReference>
<feature type="region of interest" description="Disordered" evidence="8">
    <location>
        <begin position="143"/>
        <end position="177"/>
    </location>
</feature>
<feature type="compositionally biased region" description="Polar residues" evidence="8">
    <location>
        <begin position="49"/>
        <end position="60"/>
    </location>
</feature>
<proteinExistence type="inferred from homology"/>
<evidence type="ECO:0000256" key="6">
    <source>
        <dbReference type="ARBA" id="ARBA00023136"/>
    </source>
</evidence>
<gene>
    <name evidence="9" type="ORF">EDS130_LOCUS29164</name>
</gene>
<feature type="transmembrane region" description="Helical" evidence="7">
    <location>
        <begin position="374"/>
        <end position="394"/>
    </location>
</feature>
<reference evidence="9" key="1">
    <citation type="submission" date="2021-02" db="EMBL/GenBank/DDBJ databases">
        <authorList>
            <person name="Nowell W R."/>
        </authorList>
    </citation>
    <scope>NUCLEOTIDE SEQUENCE</scope>
</reference>
<feature type="transmembrane region" description="Helical" evidence="7">
    <location>
        <begin position="333"/>
        <end position="362"/>
    </location>
</feature>
<dbReference type="InterPro" id="IPR035952">
    <property type="entry name" value="Rhomboid-like_sf"/>
</dbReference>
<keyword evidence="4 7" id="KW-0256">Endoplasmic reticulum</keyword>